<proteinExistence type="inferred from homology"/>
<reference evidence="13" key="2">
    <citation type="submission" date="2020-05" db="UniProtKB">
        <authorList>
            <consortium name="EnsemblMetazoa"/>
        </authorList>
    </citation>
    <scope>IDENTIFICATION</scope>
    <source>
        <strain evidence="13">LVP_AGWG</strain>
    </source>
</reference>
<dbReference type="EnsemblMetazoa" id="AAEL004091-RB">
    <property type="protein sequence ID" value="AAEL004091-PB"/>
    <property type="gene ID" value="AAEL004091"/>
</dbReference>
<evidence type="ECO:0000256" key="4">
    <source>
        <dbReference type="ARBA" id="ARBA00022461"/>
    </source>
</evidence>
<accession>A0A6I8T911</accession>
<keyword evidence="4 12" id="KW-0894">Sodium channel</keyword>
<keyword evidence="3 12" id="KW-0813">Transport</keyword>
<keyword evidence="14" id="KW-1185">Reference proteome</keyword>
<evidence type="ECO:0000256" key="2">
    <source>
        <dbReference type="ARBA" id="ARBA00007193"/>
    </source>
</evidence>
<keyword evidence="5 12" id="KW-0812">Transmembrane</keyword>
<dbReference type="FunFam" id="1.10.287.770:FF:000008">
    <property type="entry name" value="pickpocket protein 28"/>
    <property type="match status" value="1"/>
</dbReference>
<evidence type="ECO:0000256" key="7">
    <source>
        <dbReference type="ARBA" id="ARBA00023053"/>
    </source>
</evidence>
<dbReference type="InterPro" id="IPR020903">
    <property type="entry name" value="ENaC_CS"/>
</dbReference>
<dbReference type="FunCoup" id="A0A6I8T911">
    <property type="interactions" value="14"/>
</dbReference>
<evidence type="ECO:0000256" key="9">
    <source>
        <dbReference type="ARBA" id="ARBA00023136"/>
    </source>
</evidence>
<evidence type="ECO:0000256" key="11">
    <source>
        <dbReference type="ARBA" id="ARBA00023303"/>
    </source>
</evidence>
<keyword evidence="9" id="KW-0472">Membrane</keyword>
<dbReference type="GO" id="GO:0005886">
    <property type="term" value="C:plasma membrane"/>
    <property type="evidence" value="ECO:0007669"/>
    <property type="project" value="TreeGrafter"/>
</dbReference>
<dbReference type="OrthoDB" id="6021021at2759"/>
<evidence type="ECO:0000256" key="6">
    <source>
        <dbReference type="ARBA" id="ARBA00022989"/>
    </source>
</evidence>
<keyword evidence="7" id="KW-0915">Sodium</keyword>
<sequence length="561" mass="65021">MMHNSAADSRSVSNFELKAINAIDNRRFCRGLKSLFLEYCSNSTIHGIKYFGCKRRTIYEKVWWVVTFLISVYGCSQLIQNIYRKWDQTPVIVSFNEKSTPVWQIPFPAVTICPETKAKTEYLNFTTLFHQVQNETDKELLDEESYDRFRALAQVCDAHITRNFMLNQTVDSECVNWLKNISVSKDEMLMFCKWRNEASSCDYMFSETLTEEGICYTFNSLSAEDLLRQEVLHVDYPYVTKNISSTQWSLETGYREDADIDTYPVRVLGAGARAGLNILLRLYKYDLDYLCRGPVQGFKVSLHTSGEYPQVSKQYFRVPLHQEVIISVKPEMITTSEGLRHYAPHRRQCYFNYERRLKYFKVYTQQNCELECITNFTLATCGCVKFSMPRDEGTEICGASQIECYNEAEDELLSHEVKYTVDKSYDFRAKCDCLPACVSVQYDAEISQADFNWKDLFHAYKSPLEEFPGVQLARLTIYFKEAQFITSKRSELYGVTDFLANCGGLLGLFMGVSLLSLAEIVYFCSIRPFTILRSYRTKQTQPKPIAPFMAPVFDIEKTKEN</sequence>
<dbReference type="GO" id="GO:0015280">
    <property type="term" value="F:ligand-gated sodium channel activity"/>
    <property type="evidence" value="ECO:0007669"/>
    <property type="project" value="TreeGrafter"/>
</dbReference>
<dbReference type="InParanoid" id="A0A6I8T911"/>
<dbReference type="PANTHER" id="PTHR11690:SF288">
    <property type="entry name" value="AMILORIDE-SENSITIVE NA+ CHANNEL-RELATED"/>
    <property type="match status" value="1"/>
</dbReference>
<reference evidence="13 14" key="1">
    <citation type="submission" date="2017-06" db="EMBL/GenBank/DDBJ databases">
        <title>Aedes aegypti genome working group (AGWG) sequencing and assembly.</title>
        <authorList>
            <consortium name="Aedes aegypti Genome Working Group (AGWG)"/>
            <person name="Matthews B.J."/>
        </authorList>
    </citation>
    <scope>NUCLEOTIDE SEQUENCE [LARGE SCALE GENOMIC DNA]</scope>
    <source>
        <strain evidence="13 14">LVP_AGWG</strain>
    </source>
</reference>
<dbReference type="Proteomes" id="UP000008820">
    <property type="component" value="Chromosome 3"/>
</dbReference>
<organism evidence="13 14">
    <name type="scientific">Aedes aegypti</name>
    <name type="common">Yellowfever mosquito</name>
    <name type="synonym">Culex aegypti</name>
    <dbReference type="NCBI Taxonomy" id="7159"/>
    <lineage>
        <taxon>Eukaryota</taxon>
        <taxon>Metazoa</taxon>
        <taxon>Ecdysozoa</taxon>
        <taxon>Arthropoda</taxon>
        <taxon>Hexapoda</taxon>
        <taxon>Insecta</taxon>
        <taxon>Pterygota</taxon>
        <taxon>Neoptera</taxon>
        <taxon>Endopterygota</taxon>
        <taxon>Diptera</taxon>
        <taxon>Nematocera</taxon>
        <taxon>Culicoidea</taxon>
        <taxon>Culicidae</taxon>
        <taxon>Culicinae</taxon>
        <taxon>Aedini</taxon>
        <taxon>Aedes</taxon>
        <taxon>Stegomyia</taxon>
    </lineage>
</organism>
<dbReference type="Gene3D" id="2.60.470.10">
    <property type="entry name" value="Acid-sensing ion channels like domains"/>
    <property type="match status" value="1"/>
</dbReference>
<keyword evidence="6" id="KW-1133">Transmembrane helix</keyword>
<gene>
    <name evidence="13" type="primary">5564136</name>
</gene>
<evidence type="ECO:0000256" key="3">
    <source>
        <dbReference type="ARBA" id="ARBA00022448"/>
    </source>
</evidence>
<dbReference type="InterPro" id="IPR001873">
    <property type="entry name" value="ENaC"/>
</dbReference>
<evidence type="ECO:0000256" key="5">
    <source>
        <dbReference type="ARBA" id="ARBA00022692"/>
    </source>
</evidence>
<evidence type="ECO:0000256" key="10">
    <source>
        <dbReference type="ARBA" id="ARBA00023201"/>
    </source>
</evidence>
<dbReference type="PRINTS" id="PR01078">
    <property type="entry name" value="AMINACHANNEL"/>
</dbReference>
<evidence type="ECO:0000256" key="8">
    <source>
        <dbReference type="ARBA" id="ARBA00023065"/>
    </source>
</evidence>
<keyword evidence="8 12" id="KW-0406">Ion transport</keyword>
<name>A0A6I8T911_AEDAE</name>
<dbReference type="PROSITE" id="PS01206">
    <property type="entry name" value="ASC"/>
    <property type="match status" value="1"/>
</dbReference>
<comment type="similarity">
    <text evidence="2 12">Belongs to the amiloride-sensitive sodium channel (TC 1.A.6) family.</text>
</comment>
<keyword evidence="11 12" id="KW-0407">Ion channel</keyword>
<dbReference type="PANTHER" id="PTHR11690">
    <property type="entry name" value="AMILORIDE-SENSITIVE SODIUM CHANNEL-RELATED"/>
    <property type="match status" value="1"/>
</dbReference>
<evidence type="ECO:0000313" key="13">
    <source>
        <dbReference type="EnsemblMetazoa" id="AAEL004091-PB"/>
    </source>
</evidence>
<comment type="subcellular location">
    <subcellularLocation>
        <location evidence="1">Membrane</location>
        <topology evidence="1">Multi-pass membrane protein</topology>
    </subcellularLocation>
</comment>
<dbReference type="AlphaFoldDB" id="A0A6I8T911"/>
<evidence type="ECO:0000256" key="12">
    <source>
        <dbReference type="RuleBase" id="RU000679"/>
    </source>
</evidence>
<dbReference type="Gene3D" id="1.10.287.770">
    <property type="entry name" value="YojJ-like"/>
    <property type="match status" value="1"/>
</dbReference>
<evidence type="ECO:0000256" key="1">
    <source>
        <dbReference type="ARBA" id="ARBA00004141"/>
    </source>
</evidence>
<evidence type="ECO:0000313" key="14">
    <source>
        <dbReference type="Proteomes" id="UP000008820"/>
    </source>
</evidence>
<keyword evidence="10 12" id="KW-0739">Sodium transport</keyword>
<protein>
    <submittedName>
        <fullName evidence="13">Uncharacterized protein</fullName>
    </submittedName>
</protein>
<dbReference type="Pfam" id="PF00858">
    <property type="entry name" value="ASC"/>
    <property type="match status" value="1"/>
</dbReference>